<keyword evidence="2" id="KW-1185">Reference proteome</keyword>
<evidence type="ECO:0000313" key="1">
    <source>
        <dbReference type="EMBL" id="KAJ7428787.1"/>
    </source>
</evidence>
<evidence type="ECO:0000313" key="2">
    <source>
        <dbReference type="Proteomes" id="UP001145742"/>
    </source>
</evidence>
<dbReference type="EMBL" id="WHWB01014148">
    <property type="protein sequence ID" value="KAJ7428787.1"/>
    <property type="molecule type" value="Genomic_DNA"/>
</dbReference>
<organism evidence="1 2">
    <name type="scientific">Willisornis vidua</name>
    <name type="common">Xingu scale-backed antbird</name>
    <dbReference type="NCBI Taxonomy" id="1566151"/>
    <lineage>
        <taxon>Eukaryota</taxon>
        <taxon>Metazoa</taxon>
        <taxon>Chordata</taxon>
        <taxon>Craniata</taxon>
        <taxon>Vertebrata</taxon>
        <taxon>Euteleostomi</taxon>
        <taxon>Archelosauria</taxon>
        <taxon>Archosauria</taxon>
        <taxon>Dinosauria</taxon>
        <taxon>Saurischia</taxon>
        <taxon>Theropoda</taxon>
        <taxon>Coelurosauria</taxon>
        <taxon>Aves</taxon>
        <taxon>Neognathae</taxon>
        <taxon>Neoaves</taxon>
        <taxon>Telluraves</taxon>
        <taxon>Australaves</taxon>
        <taxon>Passeriformes</taxon>
        <taxon>Thamnophilidae</taxon>
        <taxon>Willisornis</taxon>
    </lineage>
</organism>
<sequence>MTAPLCPAGPGGVAVPRAGLKKLVLPPDYSGITIPEKPKLKFMDKVPAVPKVRREPRRLRDIRGPSREATDFTQGQYGILAGHSALCPIPVSLSYPTPYPNLSHLYP</sequence>
<accession>A0ABQ9DV36</accession>
<proteinExistence type="predicted"/>
<comment type="caution">
    <text evidence="1">The sequence shown here is derived from an EMBL/GenBank/DDBJ whole genome shotgun (WGS) entry which is preliminary data.</text>
</comment>
<protein>
    <submittedName>
        <fullName evidence="1">Uncharacterized protein</fullName>
    </submittedName>
</protein>
<dbReference type="Proteomes" id="UP001145742">
    <property type="component" value="Unassembled WGS sequence"/>
</dbReference>
<gene>
    <name evidence="1" type="ORF">WISP_00739</name>
</gene>
<name>A0ABQ9DV36_9PASS</name>
<reference evidence="1" key="1">
    <citation type="submission" date="2019-10" db="EMBL/GenBank/DDBJ databases">
        <authorList>
            <person name="Soares A.E.R."/>
            <person name="Aleixo A."/>
            <person name="Schneider P."/>
            <person name="Miyaki C.Y."/>
            <person name="Schneider M.P."/>
            <person name="Mello C."/>
            <person name="Vasconcelos A.T.R."/>
        </authorList>
    </citation>
    <scope>NUCLEOTIDE SEQUENCE</scope>
    <source>
        <tissue evidence="1">Muscle</tissue>
    </source>
</reference>